<evidence type="ECO:0000313" key="2">
    <source>
        <dbReference type="Proteomes" id="UP000078468"/>
    </source>
</evidence>
<proteinExistence type="predicted"/>
<dbReference type="AlphaFoldDB" id="A0A191V4T3"/>
<protein>
    <submittedName>
        <fullName evidence="1">Uncharacterized protein</fullName>
    </submittedName>
</protein>
<dbReference type="Proteomes" id="UP000078468">
    <property type="component" value="Chromosome"/>
</dbReference>
<sequence>MDSELAVLAASGATTLVSLLVTDSWTHARELVGRYLTRTGTDPDTLGDLQDARTRLLAADATARARTAHEISRRYGDRLCRLAEAEEGGDERLHALLTSLLQLSASTADSSRSVDNRINGGVQHGPVVQSGTVAGLTYYADRVDGANRR</sequence>
<accession>A0A191V4T3</accession>
<reference evidence="1 2" key="1">
    <citation type="submission" date="2016-05" db="EMBL/GenBank/DDBJ databases">
        <title>Non-Contiguous Finished Genome Sequence of Streptomyces parvulus 2297 Integrated Site-Specifically with Actinophage R4.</title>
        <authorList>
            <person name="Nishizawa T."/>
            <person name="Miura T."/>
            <person name="Harada C."/>
            <person name="Guo Y."/>
            <person name="Narisawa K."/>
            <person name="Ohta H."/>
            <person name="Takahashi H."/>
            <person name="Shirai M."/>
        </authorList>
    </citation>
    <scope>NUCLEOTIDE SEQUENCE [LARGE SCALE GENOMIC DNA]</scope>
    <source>
        <strain evidence="1 2">2297</strain>
    </source>
</reference>
<dbReference type="GeneID" id="91308145"/>
<name>A0A191V4T3_9ACTN</name>
<evidence type="ECO:0000313" key="1">
    <source>
        <dbReference type="EMBL" id="ANJ09930.1"/>
    </source>
</evidence>
<dbReference type="EMBL" id="CP015866">
    <property type="protein sequence ID" value="ANJ09930.1"/>
    <property type="molecule type" value="Genomic_DNA"/>
</dbReference>
<organism evidence="1 2">
    <name type="scientific">Streptomyces parvulus</name>
    <dbReference type="NCBI Taxonomy" id="146923"/>
    <lineage>
        <taxon>Bacteria</taxon>
        <taxon>Bacillati</taxon>
        <taxon>Actinomycetota</taxon>
        <taxon>Actinomycetes</taxon>
        <taxon>Kitasatosporales</taxon>
        <taxon>Streptomycetaceae</taxon>
        <taxon>Streptomyces</taxon>
    </lineage>
</organism>
<dbReference type="KEGG" id="spav:Spa2297_24920"/>
<gene>
    <name evidence="1" type="ORF">Spa2297_24920</name>
</gene>
<dbReference type="RefSeq" id="WP_064730246.1">
    <property type="nucleotide sequence ID" value="NZ_BMRX01000011.1"/>
</dbReference>